<keyword evidence="1" id="KW-0472">Membrane</keyword>
<accession>A0AAQ0APE3</accession>
<reference evidence="2 3" key="1">
    <citation type="submission" date="2020-09" db="EMBL/GenBank/DDBJ databases">
        <title>The Genome Sequence of Pseudomonas chlororaphis strain Qlu-1 - A phenazine-derivative-producing strain.</title>
        <authorList>
            <person name="Li L."/>
            <person name="Liu K."/>
        </authorList>
    </citation>
    <scope>NUCLEOTIDE SEQUENCE [LARGE SCALE GENOMIC DNA]</scope>
    <source>
        <strain evidence="3">qlu-1</strain>
    </source>
</reference>
<feature type="transmembrane region" description="Helical" evidence="1">
    <location>
        <begin position="205"/>
        <end position="228"/>
    </location>
</feature>
<proteinExistence type="predicted"/>
<evidence type="ECO:0000313" key="3">
    <source>
        <dbReference type="Proteomes" id="UP000516316"/>
    </source>
</evidence>
<dbReference type="AlphaFoldDB" id="A0AAQ0APE3"/>
<gene>
    <name evidence="2" type="ORF">HLB40_28615</name>
</gene>
<evidence type="ECO:0000256" key="1">
    <source>
        <dbReference type="SAM" id="Phobius"/>
    </source>
</evidence>
<sequence>MNLAILHRWRQEGMPWPLYGVDCLEIELRSRRSGTGLDSPAFDHLPNGAGMSATLRSLRFYFFVGLGQGLLLMWAVLYSGLSGVAMAALAAALLMGGGLLQLLAEQRRQPRTWIAMLLVALMAAGLVWACSGLPFTLGVGGGVTAGLLLMTLLGATLLQGRDDLWRRLLGNGAWVLLALPMPWLVQWLFKLWIQHRHLDPFKSGLLSLAFFAAPTLAFSGAMFLGALWRARAVGHRSLER</sequence>
<dbReference type="EMBL" id="CP061079">
    <property type="protein sequence ID" value="QNR47564.1"/>
    <property type="molecule type" value="Genomic_DNA"/>
</dbReference>
<organism evidence="2 3">
    <name type="scientific">Pseudomonas chlororaphis</name>
    <dbReference type="NCBI Taxonomy" id="587753"/>
    <lineage>
        <taxon>Bacteria</taxon>
        <taxon>Pseudomonadati</taxon>
        <taxon>Pseudomonadota</taxon>
        <taxon>Gammaproteobacteria</taxon>
        <taxon>Pseudomonadales</taxon>
        <taxon>Pseudomonadaceae</taxon>
        <taxon>Pseudomonas</taxon>
    </lineage>
</organism>
<dbReference type="GeneID" id="61653421"/>
<feature type="transmembrane region" description="Helical" evidence="1">
    <location>
        <begin position="60"/>
        <end position="78"/>
    </location>
</feature>
<keyword evidence="1" id="KW-1133">Transmembrane helix</keyword>
<name>A0AAQ0APE3_9PSED</name>
<protein>
    <submittedName>
        <fullName evidence="2">Uncharacterized protein</fullName>
    </submittedName>
</protein>
<feature type="transmembrane region" description="Helical" evidence="1">
    <location>
        <begin position="84"/>
        <end position="104"/>
    </location>
</feature>
<evidence type="ECO:0000313" key="2">
    <source>
        <dbReference type="EMBL" id="QNR47564.1"/>
    </source>
</evidence>
<feature type="transmembrane region" description="Helical" evidence="1">
    <location>
        <begin position="168"/>
        <end position="185"/>
    </location>
</feature>
<dbReference type="RefSeq" id="WP_157832222.1">
    <property type="nucleotide sequence ID" value="NZ_CP025309.1"/>
</dbReference>
<dbReference type="Proteomes" id="UP000516316">
    <property type="component" value="Chromosome"/>
</dbReference>
<keyword evidence="1" id="KW-0812">Transmembrane</keyword>
<feature type="transmembrane region" description="Helical" evidence="1">
    <location>
        <begin position="111"/>
        <end position="129"/>
    </location>
</feature>
<feature type="transmembrane region" description="Helical" evidence="1">
    <location>
        <begin position="135"/>
        <end position="156"/>
    </location>
</feature>